<comment type="subcellular location">
    <subcellularLocation>
        <location evidence="1">Cell membrane</location>
        <topology evidence="1">Multi-pass membrane protein</topology>
    </subcellularLocation>
</comment>
<dbReference type="eggNOG" id="COG3505">
    <property type="taxonomic scope" value="Bacteria"/>
</dbReference>
<dbReference type="PANTHER" id="PTHR37937">
    <property type="entry name" value="CONJUGATIVE TRANSFER: DNA TRANSPORT"/>
    <property type="match status" value="1"/>
</dbReference>
<dbReference type="InterPro" id="IPR051539">
    <property type="entry name" value="T4SS-coupling_protein"/>
</dbReference>
<feature type="transmembrane region" description="Helical" evidence="6">
    <location>
        <begin position="56"/>
        <end position="76"/>
    </location>
</feature>
<evidence type="ECO:0000256" key="1">
    <source>
        <dbReference type="ARBA" id="ARBA00004651"/>
    </source>
</evidence>
<reference evidence="7 8" key="1">
    <citation type="journal article" date="2011" name="J. Bacteriol.">
        <title>Genome sequence of the verrucomicrobium Opitutus terrae PB90-1, an abundant inhabitant of rice paddy soil ecosystems.</title>
        <authorList>
            <person name="van Passel M.W."/>
            <person name="Kant R."/>
            <person name="Palva A."/>
            <person name="Copeland A."/>
            <person name="Lucas S."/>
            <person name="Lapidus A."/>
            <person name="Glavina del Rio T."/>
            <person name="Pitluck S."/>
            <person name="Goltsman E."/>
            <person name="Clum A."/>
            <person name="Sun H."/>
            <person name="Schmutz J."/>
            <person name="Larimer F.W."/>
            <person name="Land M.L."/>
            <person name="Hauser L."/>
            <person name="Kyrpides N."/>
            <person name="Mikhailova N."/>
            <person name="Richardson P.P."/>
            <person name="Janssen P.H."/>
            <person name="de Vos W.M."/>
            <person name="Smidt H."/>
        </authorList>
    </citation>
    <scope>NUCLEOTIDE SEQUENCE [LARGE SCALE GENOMIC DNA]</scope>
    <source>
        <strain evidence="8">DSM 11246 / JCM 15787 / PB90-1</strain>
    </source>
</reference>
<feature type="transmembrane region" description="Helical" evidence="6">
    <location>
        <begin position="82"/>
        <end position="100"/>
    </location>
</feature>
<evidence type="ECO:0000256" key="5">
    <source>
        <dbReference type="ARBA" id="ARBA00023136"/>
    </source>
</evidence>
<gene>
    <name evidence="7" type="ordered locus">Oter_4480</name>
</gene>
<dbReference type="KEGG" id="ote:Oter_4480"/>
<evidence type="ECO:0000256" key="4">
    <source>
        <dbReference type="ARBA" id="ARBA00022989"/>
    </source>
</evidence>
<name>B1ZQ32_OPITP</name>
<evidence type="ECO:0000256" key="3">
    <source>
        <dbReference type="ARBA" id="ARBA00022692"/>
    </source>
</evidence>
<proteinExistence type="predicted"/>
<evidence type="ECO:0000256" key="2">
    <source>
        <dbReference type="ARBA" id="ARBA00022475"/>
    </source>
</evidence>
<sequence>MIAAMKIAPPEVLLRRWLHDPNAPLFAAFGVAAVALAIALWLVFRNLRHNEPGLKAPTALVLAIVVSGCGFFGARLMPEERFMPISGVFCLIAAGLFFFADRRRFVRDPAGEIVADRWEVVLEFAHFRWTRDKLNRHFFISGETGSGKTTGMNQLLAALIRRDPRLGGLVMANKGDEWFYLEWLAKKYGRQHDIIRLRPRAADDPAGTPLERLNLTGDSRFPFTTRARILVDTAAALNPKDERSFFKIKGAAHIGRALELLTELKRPVTPMNAYMLLTVPTELQAALNALAELDPTPRRQQLADVLEQSYLKHEAKEQRAGEVGTSQNYLEYLGTPEIAEVFSSNDPDTCSIADVDKGKILCIDVPEDYSTERKYVFTVIKLLIYRHALRRYSLPDYQRYQLNQLVYCGDEFSTAITASYDGTSDYNVVDKLRDCWLTLIISSQAFESLIPPQTKEQADVLLLNLKNLVMYRAASETDALRCANALGKRWVERSTRTVHQDHTAYTYQRAEEFRIKPHEFRNLPDHTAVVRHCTNGYKKVCLRPA</sequence>
<evidence type="ECO:0008006" key="9">
    <source>
        <dbReference type="Google" id="ProtNLM"/>
    </source>
</evidence>
<dbReference type="OrthoDB" id="176739at2"/>
<dbReference type="Proteomes" id="UP000007013">
    <property type="component" value="Chromosome"/>
</dbReference>
<keyword evidence="8" id="KW-1185">Reference proteome</keyword>
<dbReference type="Gene3D" id="3.40.50.300">
    <property type="entry name" value="P-loop containing nucleotide triphosphate hydrolases"/>
    <property type="match status" value="2"/>
</dbReference>
<feature type="transmembrane region" description="Helical" evidence="6">
    <location>
        <begin position="23"/>
        <end position="44"/>
    </location>
</feature>
<keyword evidence="3 6" id="KW-0812">Transmembrane</keyword>
<dbReference type="HOGENOM" id="CLU_544945_0_0_0"/>
<organism evidence="7 8">
    <name type="scientific">Opitutus terrae (strain DSM 11246 / JCM 15787 / PB90-1)</name>
    <dbReference type="NCBI Taxonomy" id="452637"/>
    <lineage>
        <taxon>Bacteria</taxon>
        <taxon>Pseudomonadati</taxon>
        <taxon>Verrucomicrobiota</taxon>
        <taxon>Opitutia</taxon>
        <taxon>Opitutales</taxon>
        <taxon>Opitutaceae</taxon>
        <taxon>Opitutus</taxon>
    </lineage>
</organism>
<accession>B1ZQ32</accession>
<evidence type="ECO:0000313" key="8">
    <source>
        <dbReference type="Proteomes" id="UP000007013"/>
    </source>
</evidence>
<protein>
    <recommendedName>
        <fullName evidence="9">TraD/TraG TraM recognition site domain-containing protein</fullName>
    </recommendedName>
</protein>
<keyword evidence="4 6" id="KW-1133">Transmembrane helix</keyword>
<dbReference type="SUPFAM" id="SSF52540">
    <property type="entry name" value="P-loop containing nucleoside triphosphate hydrolases"/>
    <property type="match status" value="1"/>
</dbReference>
<dbReference type="GO" id="GO:0005886">
    <property type="term" value="C:plasma membrane"/>
    <property type="evidence" value="ECO:0007669"/>
    <property type="project" value="UniProtKB-SubCell"/>
</dbReference>
<dbReference type="AlphaFoldDB" id="B1ZQ32"/>
<dbReference type="PANTHER" id="PTHR37937:SF1">
    <property type="entry name" value="CONJUGATIVE TRANSFER: DNA TRANSPORT"/>
    <property type="match status" value="1"/>
</dbReference>
<evidence type="ECO:0000313" key="7">
    <source>
        <dbReference type="EMBL" id="ACB77751.1"/>
    </source>
</evidence>
<evidence type="ECO:0000256" key="6">
    <source>
        <dbReference type="SAM" id="Phobius"/>
    </source>
</evidence>
<dbReference type="InterPro" id="IPR027417">
    <property type="entry name" value="P-loop_NTPase"/>
</dbReference>
<dbReference type="STRING" id="452637.Oter_4480"/>
<keyword evidence="2" id="KW-1003">Cell membrane</keyword>
<dbReference type="EMBL" id="CP001032">
    <property type="protein sequence ID" value="ACB77751.1"/>
    <property type="molecule type" value="Genomic_DNA"/>
</dbReference>
<keyword evidence="5 6" id="KW-0472">Membrane</keyword>